<dbReference type="RefSeq" id="WP_270948235.1">
    <property type="nucleotide sequence ID" value="NZ_JAQGLA010000010.1"/>
</dbReference>
<proteinExistence type="predicted"/>
<evidence type="ECO:0000313" key="3">
    <source>
        <dbReference type="Proteomes" id="UP001210380"/>
    </source>
</evidence>
<evidence type="ECO:0000313" key="2">
    <source>
        <dbReference type="EMBL" id="MDA3625660.1"/>
    </source>
</evidence>
<evidence type="ECO:0000256" key="1">
    <source>
        <dbReference type="SAM" id="Phobius"/>
    </source>
</evidence>
<sequence length="64" mass="7019">MEDPAREGLLNFLVWVGVFLLCVALTAIMAVPTSLEELAIAIAIATAITAVSYIAVEVERWWEK</sequence>
<accession>A0ABT4UVB1</accession>
<comment type="caution">
    <text evidence="2">The sequence shown here is derived from an EMBL/GenBank/DDBJ whole genome shotgun (WGS) entry which is preliminary data.</text>
</comment>
<feature type="transmembrane region" description="Helical" evidence="1">
    <location>
        <begin position="12"/>
        <end position="32"/>
    </location>
</feature>
<dbReference type="Proteomes" id="UP001210380">
    <property type="component" value="Unassembled WGS sequence"/>
</dbReference>
<evidence type="ECO:0008006" key="4">
    <source>
        <dbReference type="Google" id="ProtNLM"/>
    </source>
</evidence>
<keyword evidence="3" id="KW-1185">Reference proteome</keyword>
<protein>
    <recommendedName>
        <fullName evidence="4">DUF2530 domain-containing protein</fullName>
    </recommendedName>
</protein>
<organism evidence="2 3">
    <name type="scientific">Saccharopolyspora oryzae</name>
    <dbReference type="NCBI Taxonomy" id="2997343"/>
    <lineage>
        <taxon>Bacteria</taxon>
        <taxon>Bacillati</taxon>
        <taxon>Actinomycetota</taxon>
        <taxon>Actinomycetes</taxon>
        <taxon>Pseudonocardiales</taxon>
        <taxon>Pseudonocardiaceae</taxon>
        <taxon>Saccharopolyspora</taxon>
    </lineage>
</organism>
<keyword evidence="1" id="KW-0472">Membrane</keyword>
<reference evidence="2 3" key="1">
    <citation type="submission" date="2022-11" db="EMBL/GenBank/DDBJ databases">
        <title>Draft genome sequence of Saccharopolyspora sp. WRP15-2 isolated from rhizosphere soils of wild rice in Thailand.</title>
        <authorList>
            <person name="Duangmal K."/>
            <person name="Kammanee S."/>
            <person name="Muangham S."/>
        </authorList>
    </citation>
    <scope>NUCLEOTIDE SEQUENCE [LARGE SCALE GENOMIC DNA]</scope>
    <source>
        <strain evidence="2 3">WRP15-2</strain>
    </source>
</reference>
<keyword evidence="1" id="KW-0812">Transmembrane</keyword>
<gene>
    <name evidence="2" type="ORF">OU415_09450</name>
</gene>
<keyword evidence="1" id="KW-1133">Transmembrane helix</keyword>
<name>A0ABT4UVB1_9PSEU</name>
<feature type="transmembrane region" description="Helical" evidence="1">
    <location>
        <begin position="38"/>
        <end position="56"/>
    </location>
</feature>
<dbReference type="EMBL" id="JAQGLA010000010">
    <property type="protein sequence ID" value="MDA3625660.1"/>
    <property type="molecule type" value="Genomic_DNA"/>
</dbReference>